<dbReference type="InterPro" id="IPR046700">
    <property type="entry name" value="DUF6570"/>
</dbReference>
<feature type="region of interest" description="Disordered" evidence="1">
    <location>
        <begin position="276"/>
        <end position="299"/>
    </location>
</feature>
<organism evidence="3 4">
    <name type="scientific">Lentinus brumalis</name>
    <dbReference type="NCBI Taxonomy" id="2498619"/>
    <lineage>
        <taxon>Eukaryota</taxon>
        <taxon>Fungi</taxon>
        <taxon>Dikarya</taxon>
        <taxon>Basidiomycota</taxon>
        <taxon>Agaricomycotina</taxon>
        <taxon>Agaricomycetes</taxon>
        <taxon>Polyporales</taxon>
        <taxon>Polyporaceae</taxon>
        <taxon>Lentinus</taxon>
    </lineage>
</organism>
<dbReference type="OrthoDB" id="3221862at2759"/>
<gene>
    <name evidence="3" type="ORF">OH76DRAFT_1365475</name>
</gene>
<evidence type="ECO:0000259" key="2">
    <source>
        <dbReference type="Pfam" id="PF20209"/>
    </source>
</evidence>
<feature type="domain" description="DUF6570" evidence="2">
    <location>
        <begin position="129"/>
        <end position="260"/>
    </location>
</feature>
<protein>
    <recommendedName>
        <fullName evidence="2">DUF6570 domain-containing protein</fullName>
    </recommendedName>
</protein>
<evidence type="ECO:0000256" key="1">
    <source>
        <dbReference type="SAM" id="MobiDB-lite"/>
    </source>
</evidence>
<accession>A0A371CKU6</accession>
<reference evidence="3 4" key="1">
    <citation type="journal article" date="2018" name="Biotechnol. Biofuels">
        <title>Integrative visual omics of the white-rot fungus Polyporus brumalis exposes the biotechnological potential of its oxidative enzymes for delignifying raw plant biomass.</title>
        <authorList>
            <person name="Miyauchi S."/>
            <person name="Rancon A."/>
            <person name="Drula E."/>
            <person name="Hage H."/>
            <person name="Chaduli D."/>
            <person name="Favel A."/>
            <person name="Grisel S."/>
            <person name="Henrissat B."/>
            <person name="Herpoel-Gimbert I."/>
            <person name="Ruiz-Duenas F.J."/>
            <person name="Chevret D."/>
            <person name="Hainaut M."/>
            <person name="Lin J."/>
            <person name="Wang M."/>
            <person name="Pangilinan J."/>
            <person name="Lipzen A."/>
            <person name="Lesage-Meessen L."/>
            <person name="Navarro D."/>
            <person name="Riley R."/>
            <person name="Grigoriev I.V."/>
            <person name="Zhou S."/>
            <person name="Raouche S."/>
            <person name="Rosso M.N."/>
        </authorList>
    </citation>
    <scope>NUCLEOTIDE SEQUENCE [LARGE SCALE GENOMIC DNA]</scope>
    <source>
        <strain evidence="3 4">BRFM 1820</strain>
    </source>
</reference>
<dbReference type="AlphaFoldDB" id="A0A371CKU6"/>
<evidence type="ECO:0000313" key="3">
    <source>
        <dbReference type="EMBL" id="RDX40903.1"/>
    </source>
</evidence>
<keyword evidence="4" id="KW-1185">Reference proteome</keyword>
<dbReference type="EMBL" id="KZ857531">
    <property type="protein sequence ID" value="RDX40903.1"/>
    <property type="molecule type" value="Genomic_DNA"/>
</dbReference>
<name>A0A371CKU6_9APHY</name>
<sequence length="331" mass="37181">MQKLRDNRKSRVDELVQDILSTNKPARKFPPHPLTEDSLYQTISGYANDVQVQNFLESGCAVCGLLTPKSRLRKLHTVAFDRNLLVPDTPITRVERRCASDPILSQPGPVLLPHCNDICVECMDNLQTGKLPADSLANGLWIGEVPPELQGLSWTEKMLISRVKHNYCIVKVHLSGMSKMKANVVSHSLPMAKVYQALPPTREELDEVLAFMYIGPNVPTQKEFQRTPLLVRRNKVAMALEWLKLNHADYADLEISYKNLSEYPENEPPVVVNFTQSMGSNKDPESTAVNDDEEDEGTEQGACPFVVHGLTGIDLDHMGKHRRYEITARAV</sequence>
<dbReference type="Proteomes" id="UP000256964">
    <property type="component" value="Unassembled WGS sequence"/>
</dbReference>
<dbReference type="STRING" id="139420.A0A371CKU6"/>
<evidence type="ECO:0000313" key="4">
    <source>
        <dbReference type="Proteomes" id="UP000256964"/>
    </source>
</evidence>
<feature type="non-terminal residue" evidence="3">
    <location>
        <position position="331"/>
    </location>
</feature>
<dbReference type="Pfam" id="PF20209">
    <property type="entry name" value="DUF6570"/>
    <property type="match status" value="1"/>
</dbReference>
<proteinExistence type="predicted"/>